<dbReference type="eggNOG" id="ENOG502S2QG">
    <property type="taxonomic scope" value="Eukaryota"/>
</dbReference>
<evidence type="ECO:0008006" key="9">
    <source>
        <dbReference type="Google" id="ProtNLM"/>
    </source>
</evidence>
<name>D8RG03_SELML</name>
<dbReference type="Gene3D" id="1.10.530.10">
    <property type="match status" value="1"/>
</dbReference>
<feature type="domain" description="Subtilisin-like protease fibronectin type-III" evidence="6">
    <location>
        <begin position="823"/>
        <end position="904"/>
    </location>
</feature>
<organism evidence="8">
    <name type="scientific">Selaginella moellendorffii</name>
    <name type="common">Spikemoss</name>
    <dbReference type="NCBI Taxonomy" id="88036"/>
    <lineage>
        <taxon>Eukaryota</taxon>
        <taxon>Viridiplantae</taxon>
        <taxon>Streptophyta</taxon>
        <taxon>Embryophyta</taxon>
        <taxon>Tracheophyta</taxon>
        <taxon>Lycopodiopsida</taxon>
        <taxon>Selaginellales</taxon>
        <taxon>Selaginellaceae</taxon>
        <taxon>Selaginella</taxon>
    </lineage>
</organism>
<reference evidence="7 8" key="1">
    <citation type="journal article" date="2011" name="Science">
        <title>The Selaginella genome identifies genetic changes associated with the evolution of vascular plants.</title>
        <authorList>
            <person name="Banks J.A."/>
            <person name="Nishiyama T."/>
            <person name="Hasebe M."/>
            <person name="Bowman J.L."/>
            <person name="Gribskov M."/>
            <person name="dePamphilis C."/>
            <person name="Albert V.A."/>
            <person name="Aono N."/>
            <person name="Aoyama T."/>
            <person name="Ambrose B.A."/>
            <person name="Ashton N.W."/>
            <person name="Axtell M.J."/>
            <person name="Barker E."/>
            <person name="Barker M.S."/>
            <person name="Bennetzen J.L."/>
            <person name="Bonawitz N.D."/>
            <person name="Chapple C."/>
            <person name="Cheng C."/>
            <person name="Correa L.G."/>
            <person name="Dacre M."/>
            <person name="DeBarry J."/>
            <person name="Dreyer I."/>
            <person name="Elias M."/>
            <person name="Engstrom E.M."/>
            <person name="Estelle M."/>
            <person name="Feng L."/>
            <person name="Finet C."/>
            <person name="Floyd S.K."/>
            <person name="Frommer W.B."/>
            <person name="Fujita T."/>
            <person name="Gramzow L."/>
            <person name="Gutensohn M."/>
            <person name="Harholt J."/>
            <person name="Hattori M."/>
            <person name="Heyl A."/>
            <person name="Hirai T."/>
            <person name="Hiwatashi Y."/>
            <person name="Ishikawa M."/>
            <person name="Iwata M."/>
            <person name="Karol K.G."/>
            <person name="Koehler B."/>
            <person name="Kolukisaoglu U."/>
            <person name="Kubo M."/>
            <person name="Kurata T."/>
            <person name="Lalonde S."/>
            <person name="Li K."/>
            <person name="Li Y."/>
            <person name="Litt A."/>
            <person name="Lyons E."/>
            <person name="Manning G."/>
            <person name="Maruyama T."/>
            <person name="Michael T.P."/>
            <person name="Mikami K."/>
            <person name="Miyazaki S."/>
            <person name="Morinaga S."/>
            <person name="Murata T."/>
            <person name="Mueller-Roeber B."/>
            <person name="Nelson D.R."/>
            <person name="Obara M."/>
            <person name="Oguri Y."/>
            <person name="Olmstead R.G."/>
            <person name="Onodera N."/>
            <person name="Petersen B.L."/>
            <person name="Pils B."/>
            <person name="Prigge M."/>
            <person name="Rensing S.A."/>
            <person name="Riano-Pachon D.M."/>
            <person name="Roberts A.W."/>
            <person name="Sato Y."/>
            <person name="Scheller H.V."/>
            <person name="Schulz B."/>
            <person name="Schulz C."/>
            <person name="Shakirov E.V."/>
            <person name="Shibagaki N."/>
            <person name="Shinohara N."/>
            <person name="Shippen D.E."/>
            <person name="Soerensen I."/>
            <person name="Sotooka R."/>
            <person name="Sugimoto N."/>
            <person name="Sugita M."/>
            <person name="Sumikawa N."/>
            <person name="Tanurdzic M."/>
            <person name="Theissen G."/>
            <person name="Ulvskov P."/>
            <person name="Wakazuki S."/>
            <person name="Weng J.K."/>
            <person name="Willats W.W."/>
            <person name="Wipf D."/>
            <person name="Wolf P.G."/>
            <person name="Yang L."/>
            <person name="Zimmer A.D."/>
            <person name="Zhu Q."/>
            <person name="Mitros T."/>
            <person name="Hellsten U."/>
            <person name="Loque D."/>
            <person name="Otillar R."/>
            <person name="Salamov A."/>
            <person name="Schmutz J."/>
            <person name="Shapiro H."/>
            <person name="Lindquist E."/>
            <person name="Lucas S."/>
            <person name="Rokhsar D."/>
            <person name="Grigoriev I.V."/>
        </authorList>
    </citation>
    <scope>NUCLEOTIDE SEQUENCE [LARGE SCALE GENOMIC DNA]</scope>
</reference>
<feature type="domain" description="Transglycosylase SLT" evidence="5">
    <location>
        <begin position="1056"/>
        <end position="1351"/>
    </location>
</feature>
<dbReference type="Pfam" id="PF13406">
    <property type="entry name" value="SLT_2"/>
    <property type="match status" value="1"/>
</dbReference>
<dbReference type="InParanoid" id="D8RG03"/>
<dbReference type="HOGENOM" id="CLU_256679_0_0_1"/>
<dbReference type="InterPro" id="IPR023346">
    <property type="entry name" value="Lysozyme-like_dom_sf"/>
</dbReference>
<dbReference type="Gene3D" id="3.30.70.80">
    <property type="entry name" value="Peptidase S8 propeptide/proteinase inhibitor I9"/>
    <property type="match status" value="1"/>
</dbReference>
<evidence type="ECO:0000259" key="4">
    <source>
        <dbReference type="Pfam" id="PF05922"/>
    </source>
</evidence>
<proteinExistence type="inferred from homology"/>
<dbReference type="KEGG" id="smo:SELMODRAFT_410831"/>
<dbReference type="InterPro" id="IPR037045">
    <property type="entry name" value="S8pro/Inhibitor_I9_sf"/>
</dbReference>
<evidence type="ECO:0000259" key="3">
    <source>
        <dbReference type="Pfam" id="PF00082"/>
    </source>
</evidence>
<evidence type="ECO:0000256" key="2">
    <source>
        <dbReference type="ARBA" id="ARBA00022729"/>
    </source>
</evidence>
<dbReference type="SUPFAM" id="SSF52743">
    <property type="entry name" value="Subtilisin-like"/>
    <property type="match status" value="1"/>
</dbReference>
<feature type="domain" description="Inhibitor I9" evidence="4">
    <location>
        <begin position="247"/>
        <end position="317"/>
    </location>
</feature>
<accession>D8RG03</accession>
<dbReference type="GO" id="GO:0005576">
    <property type="term" value="C:extracellular region"/>
    <property type="evidence" value="ECO:0000318"/>
    <property type="project" value="GO_Central"/>
</dbReference>
<dbReference type="STRING" id="88036.D8RG03"/>
<dbReference type="Gene3D" id="3.40.50.200">
    <property type="entry name" value="Peptidase S8/S53 domain"/>
    <property type="match status" value="1"/>
</dbReference>
<dbReference type="InterPro" id="IPR000209">
    <property type="entry name" value="Peptidase_S8/S53_dom"/>
</dbReference>
<dbReference type="EMBL" id="GL377578">
    <property type="protein sequence ID" value="EFJ28954.1"/>
    <property type="molecule type" value="Genomic_DNA"/>
</dbReference>
<dbReference type="PANTHER" id="PTHR10795">
    <property type="entry name" value="PROPROTEIN CONVERTASE SUBTILISIN/KEXIN"/>
    <property type="match status" value="1"/>
</dbReference>
<dbReference type="InterPro" id="IPR041469">
    <property type="entry name" value="Subtilisin-like_FN3"/>
</dbReference>
<dbReference type="NCBIfam" id="TIGR02283">
    <property type="entry name" value="MltB_2"/>
    <property type="match status" value="1"/>
</dbReference>
<feature type="domain" description="Subtilisin-like protease fibronectin type-III" evidence="6">
    <location>
        <begin position="97"/>
        <end position="138"/>
    </location>
</feature>
<feature type="domain" description="Peptidase S8/S53" evidence="3">
    <location>
        <begin position="354"/>
        <end position="712"/>
    </location>
</feature>
<evidence type="ECO:0000313" key="8">
    <source>
        <dbReference type="Proteomes" id="UP000001514"/>
    </source>
</evidence>
<dbReference type="Pfam" id="PF05922">
    <property type="entry name" value="Inhibitor_I9"/>
    <property type="match status" value="1"/>
</dbReference>
<protein>
    <recommendedName>
        <fullName evidence="9">Transglycosylase SLT domain-containing protein</fullName>
    </recommendedName>
</protein>
<keyword evidence="8" id="KW-1185">Reference proteome</keyword>
<dbReference type="InterPro" id="IPR045051">
    <property type="entry name" value="SBT"/>
</dbReference>
<dbReference type="CDD" id="cd02120">
    <property type="entry name" value="PA_subtilisin_like"/>
    <property type="match status" value="1"/>
</dbReference>
<evidence type="ECO:0000259" key="6">
    <source>
        <dbReference type="Pfam" id="PF17766"/>
    </source>
</evidence>
<gene>
    <name evidence="7" type="ORF">SELMODRAFT_410831</name>
</gene>
<sequence>MTLLNAYRPEWSPAAINSAIVTTGFVTVESRSKTQHCSPPPLSTSVEATSIQTRLLTRASSTIGARLHGLSVWIEAGKTKRPLSRTCSIRRRMASRNLNYPSIAISSLKGKRTIHRRVTNVDDDATTYRASVESPDGVLGLSKAIYVFSKSDDVNAHSSRKKSYQSALVIPGSTEVAKHGKTESTQSSEFCSLPQRFLVMVLYRNSKILDPVSRRDADLIKSRRWMTALNFSIFLLDNMIFEQKAIHIVYLGDLDATLHSDPDAVSDSHYQLLENILGSYRHGFNGFAASLTSEEAAHISRIPNVISVFPTQNLKLHTTNSWSFLGFDEDGGKNVQSLFGDSESKSLRRKANYGEDIIVGVIDTGTNIARVQELCGRFNGSNIAEMEGHLRARRELHFLALQQEAHRCKVFRAGRKNQHGDIFSRDANGHGTHAASIAGGRFVENVSWSGYASSTLSGGASNSRIAAYKVCWARQQAFDCTSESVLAAFEAGIHDRVGAFSVSLGTNSSDYFSDPIAIGCIVVVAAAGNNYSFGTVANAAPWIITVAASTISRSFTSRGSLGNNQSFAGLSLTRHTLGRRWYPLVLSLDAGIPNSSFTTSELERCVSGSLDPKKVRGKIVTCLDTLPLGGGARQAGIIFCNRGPQSARPFEHALPASHVNRAEANAIQSYINSTSPLLNTKPAPMMGVFSSQGPNPVTPDIFKPDITTPGVDILAAYSPFANNRGISYCVWNFHGLRKSDFFSRLQKVFSLITLESRSKTRHCFPPPLSTSVEATSIQARLLIRASSTMPRRPTSRTFGLRQERRYISTFANCATRRRMASSDLNYPSIATSSLRGKRIVHRRVTNVDDDATTYRSSVEAPDGVLVSVVPPVLEFERRGETIAFKVRFQAVKASNQSYAFGTLEQWKGCLIPAMSAMAFASPGLRFHSRDGMFAKLDPSCRILPPFSLVSSRCRAFPRKLALAMCSSQQQSRVSGLWNLGQIERCLEAIHCALDPKLAAVLVVVACSSFRREGHSYTSQAPVFCSIASEQPAIRAQIHVKINQIPVEMSTPESDISAWLEDLKEEAIQRGVGKDTVLEAFDGVKISPKIMEKDQTQPEKTLTAEDYIKTMVSQSRVSRGVQAFVDNKALLEEISAEYGVPASLLVSIWGIESNYGSYTGSWNVIQALVTLAFDSPEARRRAFFRDEVFHALFILDKAEGPSNAAGLKGSWAGAMGQCQFMPSSFRNYAVDFDRDGRKDIWSSKADIFASIANYLAEHGWEIGGKYAQKVKIPSDMDKSVYGLDIKKNVNRWLEENTITAADGSQLSGDEPVSLVAPDGPSGVAYLVWENFRVVMRYNISILYSLAVYELAEEITAGMTALESKANE</sequence>
<dbReference type="Pfam" id="PF00082">
    <property type="entry name" value="Peptidase_S8"/>
    <property type="match status" value="1"/>
</dbReference>
<dbReference type="GO" id="GO:0004252">
    <property type="term" value="F:serine-type endopeptidase activity"/>
    <property type="evidence" value="ECO:0000318"/>
    <property type="project" value="GO_Central"/>
</dbReference>
<dbReference type="InterPro" id="IPR010259">
    <property type="entry name" value="S8pro/Inhibitor_I9"/>
</dbReference>
<dbReference type="InterPro" id="IPR011970">
    <property type="entry name" value="MltB_2"/>
</dbReference>
<dbReference type="CDD" id="cd13399">
    <property type="entry name" value="Slt35-like"/>
    <property type="match status" value="1"/>
</dbReference>
<evidence type="ECO:0000313" key="7">
    <source>
        <dbReference type="EMBL" id="EFJ28954.1"/>
    </source>
</evidence>
<dbReference type="InterPro" id="IPR031304">
    <property type="entry name" value="SLT_2"/>
</dbReference>
<dbReference type="Pfam" id="PF17766">
    <property type="entry name" value="fn3_6"/>
    <property type="match status" value="2"/>
</dbReference>
<dbReference type="Gramene" id="EFJ28954">
    <property type="protein sequence ID" value="EFJ28954"/>
    <property type="gene ID" value="SELMODRAFT_410831"/>
</dbReference>
<dbReference type="GO" id="GO:0006508">
    <property type="term" value="P:proteolysis"/>
    <property type="evidence" value="ECO:0007669"/>
    <property type="project" value="InterPro"/>
</dbReference>
<dbReference type="Gene3D" id="3.50.30.30">
    <property type="match status" value="1"/>
</dbReference>
<evidence type="ECO:0000256" key="1">
    <source>
        <dbReference type="ARBA" id="ARBA00011073"/>
    </source>
</evidence>
<evidence type="ECO:0000259" key="5">
    <source>
        <dbReference type="Pfam" id="PF13406"/>
    </source>
</evidence>
<dbReference type="Proteomes" id="UP000001514">
    <property type="component" value="Unassembled WGS sequence"/>
</dbReference>
<keyword evidence="2" id="KW-0732">Signal</keyword>
<dbReference type="Gene3D" id="1.10.8.350">
    <property type="entry name" value="Bacterial muramidase"/>
    <property type="match status" value="1"/>
</dbReference>
<dbReference type="InterPro" id="IPR036852">
    <property type="entry name" value="Peptidase_S8/S53_dom_sf"/>
</dbReference>
<dbReference type="Gene3D" id="2.60.40.2310">
    <property type="match status" value="2"/>
</dbReference>
<comment type="similarity">
    <text evidence="1">Belongs to the peptidase S8 family.</text>
</comment>
<dbReference type="SUPFAM" id="SSF53955">
    <property type="entry name" value="Lysozyme-like"/>
    <property type="match status" value="1"/>
</dbReference>